<feature type="transmembrane region" description="Helical" evidence="9">
    <location>
        <begin position="80"/>
        <end position="100"/>
    </location>
</feature>
<accession>A0A2U8FUI7</accession>
<dbReference type="Pfam" id="PF01578">
    <property type="entry name" value="Cytochrom_C_asm"/>
    <property type="match status" value="1"/>
</dbReference>
<feature type="transmembrane region" description="Helical" evidence="9">
    <location>
        <begin position="145"/>
        <end position="162"/>
    </location>
</feature>
<protein>
    <recommendedName>
        <fullName evidence="4 9">Heme exporter protein C</fullName>
    </recommendedName>
    <alternativeName>
        <fullName evidence="9">Cytochrome c-type biogenesis protein</fullName>
    </alternativeName>
</protein>
<keyword evidence="8 9" id="KW-0472">Membrane</keyword>
<dbReference type="AlphaFoldDB" id="A0A2U8FUI7"/>
<keyword evidence="6 9" id="KW-0201">Cytochrome c-type biogenesis</keyword>
<organism evidence="11 12">
    <name type="scientific">Aquabacterium olei</name>
    <dbReference type="NCBI Taxonomy" id="1296669"/>
    <lineage>
        <taxon>Bacteria</taxon>
        <taxon>Pseudomonadati</taxon>
        <taxon>Pseudomonadota</taxon>
        <taxon>Betaproteobacteria</taxon>
        <taxon>Burkholderiales</taxon>
        <taxon>Aquabacterium</taxon>
    </lineage>
</organism>
<dbReference type="NCBIfam" id="TIGR01191">
    <property type="entry name" value="ccmC"/>
    <property type="match status" value="1"/>
</dbReference>
<feature type="transmembrane region" description="Helical" evidence="9">
    <location>
        <begin position="213"/>
        <end position="237"/>
    </location>
</feature>
<feature type="transmembrane region" description="Helical" evidence="9">
    <location>
        <begin position="40"/>
        <end position="60"/>
    </location>
</feature>
<dbReference type="PRINTS" id="PR01386">
    <property type="entry name" value="CCMCBIOGNSIS"/>
</dbReference>
<dbReference type="InterPro" id="IPR002541">
    <property type="entry name" value="Cyt_c_assembly"/>
</dbReference>
<sequence>MSTTTWLRHRQPDGAAATRGLWRFASPPAAFRLAGQLRPWAIALAAVTAVIGLYVGLLVAPTDHQQGEAYRIIFVHVPAAWLSMVLYVAMAFWSAVGWVFNTRVSSLLARAIAPTGALFTFLALWTGALWGQPTWGTWWVWDARLTSELILLFLYLGVMALQSAIDDPLRGDRAGALLTLVGVVNVPVIYFSVQWWNTLHQGASVSFRSAPTMAAPMLAGMLLCTVALWAWAVAVVLQRLRTLILQREADAAWVRALLAPHQTGVAR</sequence>
<evidence type="ECO:0000256" key="8">
    <source>
        <dbReference type="ARBA" id="ARBA00023136"/>
    </source>
</evidence>
<dbReference type="OrthoDB" id="9778550at2"/>
<comment type="subcellular location">
    <subcellularLocation>
        <location evidence="9">Cell inner membrane</location>
    </subcellularLocation>
    <subcellularLocation>
        <location evidence="2">Membrane</location>
        <topology evidence="2">Multi-pass membrane protein</topology>
    </subcellularLocation>
</comment>
<dbReference type="GO" id="GO:0020037">
    <property type="term" value="F:heme binding"/>
    <property type="evidence" value="ECO:0007669"/>
    <property type="project" value="InterPro"/>
</dbReference>
<evidence type="ECO:0000256" key="5">
    <source>
        <dbReference type="ARBA" id="ARBA00022692"/>
    </source>
</evidence>
<evidence type="ECO:0000313" key="11">
    <source>
        <dbReference type="EMBL" id="AWI54527.1"/>
    </source>
</evidence>
<dbReference type="PANTHER" id="PTHR30071:SF1">
    <property type="entry name" value="CYTOCHROME B_B6 PROTEIN-RELATED"/>
    <property type="match status" value="1"/>
</dbReference>
<dbReference type="KEGG" id="aon:DEH84_14675"/>
<dbReference type="PANTHER" id="PTHR30071">
    <property type="entry name" value="HEME EXPORTER PROTEIN C"/>
    <property type="match status" value="1"/>
</dbReference>
<dbReference type="RefSeq" id="WP_109037521.1">
    <property type="nucleotide sequence ID" value="NZ_CP029210.1"/>
</dbReference>
<evidence type="ECO:0000256" key="4">
    <source>
        <dbReference type="ARBA" id="ARBA00016463"/>
    </source>
</evidence>
<proteinExistence type="inferred from homology"/>
<dbReference type="GO" id="GO:0017004">
    <property type="term" value="P:cytochrome complex assembly"/>
    <property type="evidence" value="ECO:0007669"/>
    <property type="project" value="UniProtKB-KW"/>
</dbReference>
<evidence type="ECO:0000259" key="10">
    <source>
        <dbReference type="Pfam" id="PF01578"/>
    </source>
</evidence>
<evidence type="ECO:0000256" key="7">
    <source>
        <dbReference type="ARBA" id="ARBA00022989"/>
    </source>
</evidence>
<dbReference type="InterPro" id="IPR003557">
    <property type="entry name" value="Cyt_c_biogenesis_CcmC"/>
</dbReference>
<evidence type="ECO:0000256" key="2">
    <source>
        <dbReference type="ARBA" id="ARBA00004141"/>
    </source>
</evidence>
<evidence type="ECO:0000313" key="12">
    <source>
        <dbReference type="Proteomes" id="UP000244892"/>
    </source>
</evidence>
<comment type="similarity">
    <text evidence="3 9">Belongs to the CcmC/CycZ/HelC family.</text>
</comment>
<feature type="transmembrane region" description="Helical" evidence="9">
    <location>
        <begin position="174"/>
        <end position="193"/>
    </location>
</feature>
<keyword evidence="9" id="KW-1003">Cell membrane</keyword>
<keyword evidence="9" id="KW-0997">Cell inner membrane</keyword>
<keyword evidence="9" id="KW-0813">Transport</keyword>
<reference evidence="11 12" key="1">
    <citation type="submission" date="2018-05" db="EMBL/GenBank/DDBJ databases">
        <title>complete genome sequence of Aquabacterium olei NBRC 110486.</title>
        <authorList>
            <person name="Tang B."/>
            <person name="Chang J."/>
            <person name="Zhang L."/>
            <person name="Yang H."/>
        </authorList>
    </citation>
    <scope>NUCLEOTIDE SEQUENCE [LARGE SCALE GENOMIC DNA]</scope>
    <source>
        <strain evidence="11 12">NBRC 110486</strain>
    </source>
</reference>
<dbReference type="GO" id="GO:0005886">
    <property type="term" value="C:plasma membrane"/>
    <property type="evidence" value="ECO:0007669"/>
    <property type="project" value="UniProtKB-SubCell"/>
</dbReference>
<evidence type="ECO:0000256" key="1">
    <source>
        <dbReference type="ARBA" id="ARBA00002442"/>
    </source>
</evidence>
<feature type="domain" description="Cytochrome c assembly protein" evidence="10">
    <location>
        <begin position="43"/>
        <end position="200"/>
    </location>
</feature>
<gene>
    <name evidence="9" type="primary">ccmC</name>
    <name evidence="11" type="ORF">DEH84_14675</name>
</gene>
<comment type="function">
    <text evidence="1 9">Required for the export of heme to the periplasm for the biogenesis of c-type cytochromes.</text>
</comment>
<dbReference type="GO" id="GO:0015232">
    <property type="term" value="F:heme transmembrane transporter activity"/>
    <property type="evidence" value="ECO:0007669"/>
    <property type="project" value="InterPro"/>
</dbReference>
<dbReference type="InterPro" id="IPR045062">
    <property type="entry name" value="Cyt_c_biogenesis_CcsA/CcmC"/>
</dbReference>
<evidence type="ECO:0000256" key="9">
    <source>
        <dbReference type="RuleBase" id="RU364092"/>
    </source>
</evidence>
<keyword evidence="12" id="KW-1185">Reference proteome</keyword>
<keyword evidence="5 9" id="KW-0812">Transmembrane</keyword>
<feature type="transmembrane region" description="Helical" evidence="9">
    <location>
        <begin position="107"/>
        <end position="125"/>
    </location>
</feature>
<evidence type="ECO:0000256" key="6">
    <source>
        <dbReference type="ARBA" id="ARBA00022748"/>
    </source>
</evidence>
<evidence type="ECO:0000256" key="3">
    <source>
        <dbReference type="ARBA" id="ARBA00005840"/>
    </source>
</evidence>
<name>A0A2U8FUI7_9BURK</name>
<keyword evidence="7 9" id="KW-1133">Transmembrane helix</keyword>
<dbReference type="EMBL" id="CP029210">
    <property type="protein sequence ID" value="AWI54527.1"/>
    <property type="molecule type" value="Genomic_DNA"/>
</dbReference>
<dbReference type="Proteomes" id="UP000244892">
    <property type="component" value="Chromosome"/>
</dbReference>